<evidence type="ECO:0000256" key="3">
    <source>
        <dbReference type="ARBA" id="ARBA00022679"/>
    </source>
</evidence>
<feature type="compositionally biased region" description="Low complexity" evidence="9">
    <location>
        <begin position="525"/>
        <end position="547"/>
    </location>
</feature>
<feature type="compositionally biased region" description="Polar residues" evidence="9">
    <location>
        <begin position="405"/>
        <end position="415"/>
    </location>
</feature>
<keyword evidence="6" id="KW-1133">Transmembrane helix</keyword>
<comment type="similarity">
    <text evidence="2">Belongs to the PC-esterase family. TBL subfamily.</text>
</comment>
<feature type="compositionally biased region" description="Low complexity" evidence="9">
    <location>
        <begin position="198"/>
        <end position="212"/>
    </location>
</feature>
<feature type="compositionally biased region" description="Low complexity" evidence="9">
    <location>
        <begin position="10"/>
        <end position="49"/>
    </location>
</feature>
<dbReference type="EMBL" id="RWGY01000039">
    <property type="protein sequence ID" value="TVU12134.1"/>
    <property type="molecule type" value="Genomic_DNA"/>
</dbReference>
<dbReference type="OrthoDB" id="630188at2759"/>
<feature type="compositionally biased region" description="Polar residues" evidence="9">
    <location>
        <begin position="250"/>
        <end position="264"/>
    </location>
</feature>
<feature type="domain" description="Trichome birefringence-like C-terminal" evidence="10">
    <location>
        <begin position="611"/>
        <end position="896"/>
    </location>
</feature>
<evidence type="ECO:0000313" key="13">
    <source>
        <dbReference type="Proteomes" id="UP000324897"/>
    </source>
</evidence>
<dbReference type="GO" id="GO:0000139">
    <property type="term" value="C:Golgi membrane"/>
    <property type="evidence" value="ECO:0007669"/>
    <property type="project" value="UniProtKB-SubCell"/>
</dbReference>
<keyword evidence="3" id="KW-0808">Transferase</keyword>
<evidence type="ECO:0000256" key="1">
    <source>
        <dbReference type="ARBA" id="ARBA00004323"/>
    </source>
</evidence>
<dbReference type="Pfam" id="PF14416">
    <property type="entry name" value="PMR5N"/>
    <property type="match status" value="1"/>
</dbReference>
<dbReference type="PANTHER" id="PTHR32285:SF22">
    <property type="entry name" value="PROTEIN TRICHOME BIREFRINGENCE"/>
    <property type="match status" value="1"/>
</dbReference>
<name>A0A5J9TLE7_9POAL</name>
<evidence type="ECO:0000313" key="12">
    <source>
        <dbReference type="EMBL" id="TVU12134.1"/>
    </source>
</evidence>
<protein>
    <submittedName>
        <fullName evidence="12">Uncharacterized protein</fullName>
    </submittedName>
</protein>
<feature type="compositionally biased region" description="Polar residues" evidence="9">
    <location>
        <begin position="451"/>
        <end position="461"/>
    </location>
</feature>
<comment type="caution">
    <text evidence="12">The sequence shown here is derived from an EMBL/GenBank/DDBJ whole genome shotgun (WGS) entry which is preliminary data.</text>
</comment>
<keyword evidence="4" id="KW-0812">Transmembrane</keyword>
<evidence type="ECO:0000256" key="9">
    <source>
        <dbReference type="SAM" id="MobiDB-lite"/>
    </source>
</evidence>
<sequence length="908" mass="94137">MPPPPPSSALPPQSKPLAISSSFLTTTTTTSASATGTLARPTAAASRAPRIPERGNRRPVRPPPPPLPGGMKSLWKQSGLACADGRPLSPLGGRSRRRARLTLLGFAAAFAAFTAYVALSSPPGGAAAAGGGGAGGASWFGGVYASTAPYRSQVSSFFSSIFPADNSPAPSPEPTSFPAGGSSGGGEVSRDANSVQVGSAAGSNSSAAAGSGKQLGSGGGSPISNASVGSVPPASNLAATGIGGKDGSGALTNNSATSGGSTNDLVDRDKGSGGSASSSQAGGGSGSPASSSAGDGATAKASQETVDESNKQPGSGSGAPSNDVAGHGSTAKVEAKDAAGIPSINSTGSGSLAKEELATGSSSIKEGNGSAVPSSGSAAGNSTLVKASSENAAAEAKGSSAGSGTDISTKGSEAQTGGGSGDTSHKLAGSSAAAGNSTSANSDAGNGRVELNNTSASSQAGSLAMAGEKEAGPPSKNNTIEASPALKNPEQTSGKAASDGSGGTANNQKEAAAQGSSGTAQTITSKSANNNNVSGSSKKEVSGSNGNKKVDWFNEMASCDMFYGNWVRDDSYPLYPEGSCPHIDEPFDCYLNGRRDLAYQKLRWQPSGCSIPRLNPTDMLEKLRGKRLVFIGDSLNRNMWESLVCILRNSIKDKRKVFEASGRHEFKTEGSYSFLFTDYNCSVEFFRSPFLVQEWETQVGNGKKKETLRLDMVEQSSPKYKDADFLIFNTGHWWTHEKTALGKDYYQEGSHVYSELNVEDAFHKALVTWSRWIDANVNPKKTAVLFRGYSASHFSGGQWNSGGSCDKESEPITNEQYLSTYPPKMSILEDVIHKMKTPVVYLNITRMTDYRKDAHPSIYRKQNLTDEERRSPERYQDCSHWCLPGVPDSWNELVYAQLLIKQHQMLQQ</sequence>
<keyword evidence="5" id="KW-0735">Signal-anchor</keyword>
<dbReference type="InterPro" id="IPR026057">
    <property type="entry name" value="TBL_C"/>
</dbReference>
<keyword evidence="8" id="KW-0472">Membrane</keyword>
<dbReference type="AlphaFoldDB" id="A0A5J9TLE7"/>
<dbReference type="GO" id="GO:1990538">
    <property type="term" value="F:xylan O-acetyltransferase activity"/>
    <property type="evidence" value="ECO:0007669"/>
    <property type="project" value="UniProtKB-ARBA"/>
</dbReference>
<evidence type="ECO:0000256" key="5">
    <source>
        <dbReference type="ARBA" id="ARBA00022968"/>
    </source>
</evidence>
<evidence type="ECO:0000259" key="11">
    <source>
        <dbReference type="Pfam" id="PF14416"/>
    </source>
</evidence>
<proteinExistence type="inferred from homology"/>
<feature type="compositionally biased region" description="Low complexity" evidence="9">
    <location>
        <begin position="287"/>
        <end position="302"/>
    </location>
</feature>
<organism evidence="12 13">
    <name type="scientific">Eragrostis curvula</name>
    <name type="common">weeping love grass</name>
    <dbReference type="NCBI Taxonomy" id="38414"/>
    <lineage>
        <taxon>Eukaryota</taxon>
        <taxon>Viridiplantae</taxon>
        <taxon>Streptophyta</taxon>
        <taxon>Embryophyta</taxon>
        <taxon>Tracheophyta</taxon>
        <taxon>Spermatophyta</taxon>
        <taxon>Magnoliopsida</taxon>
        <taxon>Liliopsida</taxon>
        <taxon>Poales</taxon>
        <taxon>Poaceae</taxon>
        <taxon>PACMAD clade</taxon>
        <taxon>Chloridoideae</taxon>
        <taxon>Eragrostideae</taxon>
        <taxon>Eragrostidinae</taxon>
        <taxon>Eragrostis</taxon>
    </lineage>
</organism>
<dbReference type="InterPro" id="IPR025846">
    <property type="entry name" value="TBL_N"/>
</dbReference>
<reference evidence="12 13" key="1">
    <citation type="journal article" date="2019" name="Sci. Rep.">
        <title>A high-quality genome of Eragrostis curvula grass provides insights into Poaceae evolution and supports new strategies to enhance forage quality.</title>
        <authorList>
            <person name="Carballo J."/>
            <person name="Santos B.A.C.M."/>
            <person name="Zappacosta D."/>
            <person name="Garbus I."/>
            <person name="Selva J.P."/>
            <person name="Gallo C.A."/>
            <person name="Diaz A."/>
            <person name="Albertini E."/>
            <person name="Caccamo M."/>
            <person name="Echenique V."/>
        </authorList>
    </citation>
    <scope>NUCLEOTIDE SEQUENCE [LARGE SCALE GENOMIC DNA]</scope>
    <source>
        <strain evidence="13">cv. Victoria</strain>
        <tissue evidence="12">Leaf</tissue>
    </source>
</reference>
<dbReference type="Gramene" id="TVU12134">
    <property type="protein sequence ID" value="TVU12134"/>
    <property type="gene ID" value="EJB05_45762"/>
</dbReference>
<feature type="domain" description="Trichome birefringence-like N-terminal" evidence="11">
    <location>
        <begin position="558"/>
        <end position="610"/>
    </location>
</feature>
<feature type="compositionally biased region" description="Polar residues" evidence="9">
    <location>
        <begin position="504"/>
        <end position="524"/>
    </location>
</feature>
<dbReference type="Proteomes" id="UP000324897">
    <property type="component" value="Chromosome 3"/>
</dbReference>
<feature type="compositionally biased region" description="Polar residues" evidence="9">
    <location>
        <begin position="311"/>
        <end position="320"/>
    </location>
</feature>
<feature type="region of interest" description="Disordered" evidence="9">
    <location>
        <begin position="1"/>
        <end position="74"/>
    </location>
</feature>
<dbReference type="PANTHER" id="PTHR32285">
    <property type="entry name" value="PROTEIN TRICHOME BIREFRINGENCE-LIKE 9-RELATED"/>
    <property type="match status" value="1"/>
</dbReference>
<evidence type="ECO:0000256" key="8">
    <source>
        <dbReference type="ARBA" id="ARBA00023136"/>
    </source>
</evidence>
<evidence type="ECO:0000256" key="6">
    <source>
        <dbReference type="ARBA" id="ARBA00022989"/>
    </source>
</evidence>
<feature type="compositionally biased region" description="Low complexity" evidence="9">
    <location>
        <begin position="367"/>
        <end position="404"/>
    </location>
</feature>
<feature type="region of interest" description="Disordered" evidence="9">
    <location>
        <begin position="165"/>
        <end position="547"/>
    </location>
</feature>
<keyword evidence="7" id="KW-0333">Golgi apparatus</keyword>
<evidence type="ECO:0000259" key="10">
    <source>
        <dbReference type="Pfam" id="PF13839"/>
    </source>
</evidence>
<evidence type="ECO:0000256" key="2">
    <source>
        <dbReference type="ARBA" id="ARBA00007727"/>
    </source>
</evidence>
<dbReference type="Pfam" id="PF13839">
    <property type="entry name" value="PC-Esterase"/>
    <property type="match status" value="1"/>
</dbReference>
<evidence type="ECO:0000256" key="4">
    <source>
        <dbReference type="ARBA" id="ARBA00022692"/>
    </source>
</evidence>
<comment type="subcellular location">
    <subcellularLocation>
        <location evidence="1">Golgi apparatus membrane</location>
        <topology evidence="1">Single-pass type II membrane protein</topology>
    </subcellularLocation>
</comment>
<evidence type="ECO:0000256" key="7">
    <source>
        <dbReference type="ARBA" id="ARBA00023034"/>
    </source>
</evidence>
<keyword evidence="13" id="KW-1185">Reference proteome</keyword>
<gene>
    <name evidence="12" type="ORF">EJB05_45762</name>
</gene>
<accession>A0A5J9TLE7</accession>
<feature type="non-terminal residue" evidence="12">
    <location>
        <position position="1"/>
    </location>
</feature>
<dbReference type="InterPro" id="IPR029962">
    <property type="entry name" value="TBL"/>
</dbReference>
<feature type="compositionally biased region" description="Low complexity" evidence="9">
    <location>
        <begin position="428"/>
        <end position="447"/>
    </location>
</feature>